<dbReference type="PROSITE" id="PS51276">
    <property type="entry name" value="PEPTIDASE_C56_PFPI"/>
    <property type="match status" value="1"/>
</dbReference>
<name>A0ABQ3V192_9CHLR</name>
<comment type="caution">
    <text evidence="4">The sequence shown here is derived from an EMBL/GenBank/DDBJ whole genome shotgun (WGS) entry which is preliminary data.</text>
</comment>
<evidence type="ECO:0008006" key="6">
    <source>
        <dbReference type="Google" id="ProtNLM"/>
    </source>
</evidence>
<dbReference type="PANTHER" id="PTHR42733:SF2">
    <property type="entry name" value="DJ-1_THIJ_PFPI FAMILY PROTEIN"/>
    <property type="match status" value="1"/>
</dbReference>
<dbReference type="NCBIfam" id="TIGR01382">
    <property type="entry name" value="PfpI"/>
    <property type="match status" value="1"/>
</dbReference>
<dbReference type="SUPFAM" id="SSF47240">
    <property type="entry name" value="Ferritin-like"/>
    <property type="match status" value="1"/>
</dbReference>
<evidence type="ECO:0000313" key="5">
    <source>
        <dbReference type="Proteomes" id="UP000654345"/>
    </source>
</evidence>
<dbReference type="InterPro" id="IPR009078">
    <property type="entry name" value="Ferritin-like_SF"/>
</dbReference>
<gene>
    <name evidence="4" type="ORF">KSB_72080</name>
</gene>
<evidence type="ECO:0000259" key="2">
    <source>
        <dbReference type="Pfam" id="PF00210"/>
    </source>
</evidence>
<dbReference type="SUPFAM" id="SSF52317">
    <property type="entry name" value="Class I glutamine amidotransferase-like"/>
    <property type="match status" value="1"/>
</dbReference>
<proteinExistence type="inferred from homology"/>
<evidence type="ECO:0000259" key="3">
    <source>
        <dbReference type="Pfam" id="PF01965"/>
    </source>
</evidence>
<comment type="similarity">
    <text evidence="1">Belongs to the peptidase C56 family.</text>
</comment>
<dbReference type="CDD" id="cd00657">
    <property type="entry name" value="Ferritin_like"/>
    <property type="match status" value="1"/>
</dbReference>
<dbReference type="Gene3D" id="3.40.50.880">
    <property type="match status" value="1"/>
</dbReference>
<evidence type="ECO:0000313" key="4">
    <source>
        <dbReference type="EMBL" id="GHO58733.1"/>
    </source>
</evidence>
<dbReference type="InterPro" id="IPR008331">
    <property type="entry name" value="Ferritin_DPS_dom"/>
</dbReference>
<protein>
    <recommendedName>
        <fullName evidence="6">Type 1 glutamine amidotransferase</fullName>
    </recommendedName>
</protein>
<organism evidence="4 5">
    <name type="scientific">Ktedonobacter robiniae</name>
    <dbReference type="NCBI Taxonomy" id="2778365"/>
    <lineage>
        <taxon>Bacteria</taxon>
        <taxon>Bacillati</taxon>
        <taxon>Chloroflexota</taxon>
        <taxon>Ktedonobacteria</taxon>
        <taxon>Ktedonobacterales</taxon>
        <taxon>Ktedonobacteraceae</taxon>
        <taxon>Ktedonobacter</taxon>
    </lineage>
</organism>
<feature type="domain" description="DJ-1/PfpI" evidence="3">
    <location>
        <begin position="12"/>
        <end position="176"/>
    </location>
</feature>
<keyword evidence="5" id="KW-1185">Reference proteome</keyword>
<dbReference type="Pfam" id="PF00210">
    <property type="entry name" value="Ferritin"/>
    <property type="match status" value="1"/>
</dbReference>
<dbReference type="InterPro" id="IPR029062">
    <property type="entry name" value="Class_I_gatase-like"/>
</dbReference>
<dbReference type="InterPro" id="IPR012347">
    <property type="entry name" value="Ferritin-like"/>
</dbReference>
<sequence>MEQHLPGQQPTKRVAILVESAFEDSEFLIPYNALQQAGADVKILGSRGQVPYAGKQGRISINADASTAEVLARSFDAICIPGGMAPDTMRTNLRTVHLVRDALQQGRLVAAICHGPQVLIEGDLLRGKNATGFRAIRKDIQNAGATYIDAPLVEDGNLLTARRPGDLPIFATALLQRLGLEIEGKKLYDINNVEVPWWQVAEYWGGNSKGQITEAIEHAFQDEQYAADMCLQHGQKVGDKGLQTIYQDLGDEARQHMQLLTRRLHDLGGNLQPANQDGAREARQDWHNIHDSQAVLLHVLNHLQARITNVYQMSSTLTDPITVAILDHMEVSLARSEQNLVNALQQRLLGATIESTRKQARP</sequence>
<accession>A0ABQ3V192</accession>
<dbReference type="RefSeq" id="WP_201374983.1">
    <property type="nucleotide sequence ID" value="NZ_BNJG01000003.1"/>
</dbReference>
<evidence type="ECO:0000256" key="1">
    <source>
        <dbReference type="ARBA" id="ARBA00008542"/>
    </source>
</evidence>
<dbReference type="InterPro" id="IPR006286">
    <property type="entry name" value="C56_PfpI-like"/>
</dbReference>
<dbReference type="Proteomes" id="UP000654345">
    <property type="component" value="Unassembled WGS sequence"/>
</dbReference>
<dbReference type="PANTHER" id="PTHR42733">
    <property type="entry name" value="DJ-1 PROTEIN"/>
    <property type="match status" value="1"/>
</dbReference>
<feature type="domain" description="Ferritin/DPS" evidence="2">
    <location>
        <begin position="214"/>
        <end position="345"/>
    </location>
</feature>
<reference evidence="4 5" key="1">
    <citation type="journal article" date="2021" name="Int. J. Syst. Evol. Microbiol.">
        <title>Reticulibacter mediterranei gen. nov., sp. nov., within the new family Reticulibacteraceae fam. nov., and Ktedonospora formicarum gen. nov., sp. nov., Ktedonobacter robiniae sp. nov., Dictyobacter formicarum sp. nov. and Dictyobacter arantiisoli sp. nov., belonging to the class Ktedonobacteria.</title>
        <authorList>
            <person name="Yabe S."/>
            <person name="Zheng Y."/>
            <person name="Wang C.M."/>
            <person name="Sakai Y."/>
            <person name="Abe K."/>
            <person name="Yokota A."/>
            <person name="Donadio S."/>
            <person name="Cavaletti L."/>
            <person name="Monciardini P."/>
        </authorList>
    </citation>
    <scope>NUCLEOTIDE SEQUENCE [LARGE SCALE GENOMIC DNA]</scope>
    <source>
        <strain evidence="4 5">SOSP1-30</strain>
    </source>
</reference>
<dbReference type="Gene3D" id="1.20.1260.10">
    <property type="match status" value="1"/>
</dbReference>
<dbReference type="Pfam" id="PF01965">
    <property type="entry name" value="DJ-1_PfpI"/>
    <property type="match status" value="1"/>
</dbReference>
<dbReference type="EMBL" id="BNJG01000003">
    <property type="protein sequence ID" value="GHO58733.1"/>
    <property type="molecule type" value="Genomic_DNA"/>
</dbReference>
<dbReference type="CDD" id="cd03134">
    <property type="entry name" value="GATase1_PfpI_like"/>
    <property type="match status" value="1"/>
</dbReference>
<dbReference type="InterPro" id="IPR002818">
    <property type="entry name" value="DJ-1/PfpI"/>
</dbReference>